<dbReference type="Proteomes" id="UP000179179">
    <property type="component" value="Unassembled WGS sequence"/>
</dbReference>
<name>A0A1F8AHQ6_9EURO</name>
<proteinExistence type="predicted"/>
<reference evidence="1 2" key="1">
    <citation type="journal article" date="2016" name="Genome Biol. Evol.">
        <title>Draft genome sequence of an aflatoxigenic Aspergillus species, A. bombycis.</title>
        <authorList>
            <person name="Moore G.G."/>
            <person name="Mack B.M."/>
            <person name="Beltz S.B."/>
            <person name="Gilbert M.K."/>
        </authorList>
    </citation>
    <scope>NUCLEOTIDE SEQUENCE [LARGE SCALE GENOMIC DNA]</scope>
    <source>
        <strain evidence="2">NRRL 26010</strain>
    </source>
</reference>
<dbReference type="GeneID" id="34443416"/>
<dbReference type="EMBL" id="LYCR01000001">
    <property type="protein sequence ID" value="OGM51260.1"/>
    <property type="molecule type" value="Genomic_DNA"/>
</dbReference>
<sequence>MLISPQYEAFLAEQAAHKWPPREDTLTGFRFLLTDSSVSPAEVAKIALSCAAIEANPIPEYGDIWSVLMAAVERFPEQNDRLVDFTVALQQLPNYDGEMHELDGLAMHLTEFTFNHADHSFNETTRDQERCGFVNANLFTAKLYLRIPRPNKFGFFIGFGSQVLRKTLESAPWERFHHPRIEAYLEDVEEDSLYNQLRDEELEVIDIRTLNGFVPAAAVWIEYCGQEIYRKEGSLGQEISAWDKWRGPAGWSKERWGFWKQRLEWISTVTALDRKTRKIAMRLVEQMTRIEQGEDGII</sequence>
<dbReference type="InterPro" id="IPR022085">
    <property type="entry name" value="OpdG"/>
</dbReference>
<dbReference type="RefSeq" id="XP_022394977.1">
    <property type="nucleotide sequence ID" value="XM_022527156.1"/>
</dbReference>
<evidence type="ECO:0000313" key="1">
    <source>
        <dbReference type="EMBL" id="OGM51260.1"/>
    </source>
</evidence>
<dbReference type="OrthoDB" id="3350591at2759"/>
<gene>
    <name evidence="1" type="ORF">ABOM_000026</name>
</gene>
<protein>
    <submittedName>
        <fullName evidence="1">Uncharacterized protein</fullName>
    </submittedName>
</protein>
<comment type="caution">
    <text evidence="1">The sequence shown here is derived from an EMBL/GenBank/DDBJ whole genome shotgun (WGS) entry which is preliminary data.</text>
</comment>
<dbReference type="InterPro" id="IPR053204">
    <property type="entry name" value="Oxopyrrolidines_Biosynth-assoc"/>
</dbReference>
<dbReference type="PANTHER" id="PTHR38797:SF4">
    <property type="entry name" value="NUCLEAR PORE COMPLEX PROTEIN NUP85"/>
    <property type="match status" value="1"/>
</dbReference>
<dbReference type="Pfam" id="PF12311">
    <property type="entry name" value="DUF3632"/>
    <property type="match status" value="1"/>
</dbReference>
<accession>A0A1F8AHQ6</accession>
<organism evidence="1 2">
    <name type="scientific">Aspergillus bombycis</name>
    <dbReference type="NCBI Taxonomy" id="109264"/>
    <lineage>
        <taxon>Eukaryota</taxon>
        <taxon>Fungi</taxon>
        <taxon>Dikarya</taxon>
        <taxon>Ascomycota</taxon>
        <taxon>Pezizomycotina</taxon>
        <taxon>Eurotiomycetes</taxon>
        <taxon>Eurotiomycetidae</taxon>
        <taxon>Eurotiales</taxon>
        <taxon>Aspergillaceae</taxon>
        <taxon>Aspergillus</taxon>
    </lineage>
</organism>
<evidence type="ECO:0000313" key="2">
    <source>
        <dbReference type="Proteomes" id="UP000179179"/>
    </source>
</evidence>
<dbReference type="STRING" id="109264.A0A1F8AHQ6"/>
<keyword evidence="2" id="KW-1185">Reference proteome</keyword>
<dbReference type="AlphaFoldDB" id="A0A1F8AHQ6"/>
<dbReference type="PANTHER" id="PTHR38797">
    <property type="entry name" value="NUCLEAR PORE COMPLEX PROTEIN NUP85-RELATED"/>
    <property type="match status" value="1"/>
</dbReference>